<comment type="caution">
    <text evidence="1">The sequence shown here is derived from an EMBL/GenBank/DDBJ whole genome shotgun (WGS) entry which is preliminary data.</text>
</comment>
<gene>
    <name evidence="1" type="ORF">NPIL_274351</name>
</gene>
<evidence type="ECO:0000313" key="2">
    <source>
        <dbReference type="Proteomes" id="UP000887013"/>
    </source>
</evidence>
<accession>A0A8X6P4Q1</accession>
<feature type="non-terminal residue" evidence="1">
    <location>
        <position position="49"/>
    </location>
</feature>
<keyword evidence="2" id="KW-1185">Reference proteome</keyword>
<dbReference type="AlphaFoldDB" id="A0A8X6P4Q1"/>
<feature type="non-terminal residue" evidence="1">
    <location>
        <position position="1"/>
    </location>
</feature>
<reference evidence="1" key="1">
    <citation type="submission" date="2020-08" db="EMBL/GenBank/DDBJ databases">
        <title>Multicomponent nature underlies the extraordinary mechanical properties of spider dragline silk.</title>
        <authorList>
            <person name="Kono N."/>
            <person name="Nakamura H."/>
            <person name="Mori M."/>
            <person name="Yoshida Y."/>
            <person name="Ohtoshi R."/>
            <person name="Malay A.D."/>
            <person name="Moran D.A.P."/>
            <person name="Tomita M."/>
            <person name="Numata K."/>
            <person name="Arakawa K."/>
        </authorList>
    </citation>
    <scope>NUCLEOTIDE SEQUENCE</scope>
</reference>
<proteinExistence type="predicted"/>
<dbReference type="Proteomes" id="UP000887013">
    <property type="component" value="Unassembled WGS sequence"/>
</dbReference>
<protein>
    <submittedName>
        <fullName evidence="1">Uncharacterized protein</fullName>
    </submittedName>
</protein>
<name>A0A8X6P4Q1_NEPPI</name>
<dbReference type="OrthoDB" id="6457740at2759"/>
<dbReference type="EMBL" id="BMAW01111151">
    <property type="protein sequence ID" value="GFT46477.1"/>
    <property type="molecule type" value="Genomic_DNA"/>
</dbReference>
<sequence length="49" mass="5150">TDITNVVSVNAATSHPHKTSNGTIYNLGSSVITGLKYHVMKIPPPTSAE</sequence>
<organism evidence="1 2">
    <name type="scientific">Nephila pilipes</name>
    <name type="common">Giant wood spider</name>
    <name type="synonym">Nephila maculata</name>
    <dbReference type="NCBI Taxonomy" id="299642"/>
    <lineage>
        <taxon>Eukaryota</taxon>
        <taxon>Metazoa</taxon>
        <taxon>Ecdysozoa</taxon>
        <taxon>Arthropoda</taxon>
        <taxon>Chelicerata</taxon>
        <taxon>Arachnida</taxon>
        <taxon>Araneae</taxon>
        <taxon>Araneomorphae</taxon>
        <taxon>Entelegynae</taxon>
        <taxon>Araneoidea</taxon>
        <taxon>Nephilidae</taxon>
        <taxon>Nephila</taxon>
    </lineage>
</organism>
<evidence type="ECO:0000313" key="1">
    <source>
        <dbReference type="EMBL" id="GFT46477.1"/>
    </source>
</evidence>